<evidence type="ECO:0000313" key="14">
    <source>
        <dbReference type="Proteomes" id="UP000287823"/>
    </source>
</evidence>
<dbReference type="CDD" id="cd00342">
    <property type="entry name" value="gram_neg_porins"/>
    <property type="match status" value="1"/>
</dbReference>
<comment type="subunit">
    <text evidence="2">Homotrimer.</text>
</comment>
<evidence type="ECO:0000256" key="5">
    <source>
        <dbReference type="ARBA" id="ARBA00022692"/>
    </source>
</evidence>
<evidence type="ECO:0000313" key="13">
    <source>
        <dbReference type="EMBL" id="RUO31164.1"/>
    </source>
</evidence>
<keyword evidence="10" id="KW-0998">Cell outer membrane</keyword>
<dbReference type="Proteomes" id="UP000287823">
    <property type="component" value="Unassembled WGS sequence"/>
</dbReference>
<dbReference type="PANTHER" id="PTHR34501">
    <property type="entry name" value="PROTEIN YDDL-RELATED"/>
    <property type="match status" value="1"/>
</dbReference>
<evidence type="ECO:0000256" key="2">
    <source>
        <dbReference type="ARBA" id="ARBA00011233"/>
    </source>
</evidence>
<dbReference type="SUPFAM" id="SSF56935">
    <property type="entry name" value="Porins"/>
    <property type="match status" value="1"/>
</dbReference>
<proteinExistence type="predicted"/>
<dbReference type="AlphaFoldDB" id="A0A432WE53"/>
<evidence type="ECO:0000256" key="4">
    <source>
        <dbReference type="ARBA" id="ARBA00022452"/>
    </source>
</evidence>
<dbReference type="PRINTS" id="PR00182">
    <property type="entry name" value="ECOLNEIPORIN"/>
</dbReference>
<keyword evidence="5" id="KW-0812">Transmembrane</keyword>
<dbReference type="Gene3D" id="2.40.160.10">
    <property type="entry name" value="Porin"/>
    <property type="match status" value="1"/>
</dbReference>
<evidence type="ECO:0000256" key="10">
    <source>
        <dbReference type="ARBA" id="ARBA00023237"/>
    </source>
</evidence>
<keyword evidence="9" id="KW-0472">Membrane</keyword>
<dbReference type="InterPro" id="IPR001702">
    <property type="entry name" value="Porin_Gram-ve"/>
</dbReference>
<evidence type="ECO:0000259" key="12">
    <source>
        <dbReference type="Pfam" id="PF13609"/>
    </source>
</evidence>
<gene>
    <name evidence="13" type="ORF">CWE14_11760</name>
</gene>
<keyword evidence="6 11" id="KW-0732">Signal</keyword>
<dbReference type="EMBL" id="PIPO01000005">
    <property type="protein sequence ID" value="RUO31164.1"/>
    <property type="molecule type" value="Genomic_DNA"/>
</dbReference>
<dbReference type="GO" id="GO:0046930">
    <property type="term" value="C:pore complex"/>
    <property type="evidence" value="ECO:0007669"/>
    <property type="project" value="UniProtKB-KW"/>
</dbReference>
<dbReference type="Pfam" id="PF13609">
    <property type="entry name" value="Porin_4"/>
    <property type="match status" value="1"/>
</dbReference>
<dbReference type="GO" id="GO:0034220">
    <property type="term" value="P:monoatomic ion transmembrane transport"/>
    <property type="evidence" value="ECO:0007669"/>
    <property type="project" value="InterPro"/>
</dbReference>
<comment type="caution">
    <text evidence="13">The sequence shown here is derived from an EMBL/GenBank/DDBJ whole genome shotgun (WGS) entry which is preliminary data.</text>
</comment>
<evidence type="ECO:0000256" key="3">
    <source>
        <dbReference type="ARBA" id="ARBA00022448"/>
    </source>
</evidence>
<evidence type="ECO:0000256" key="1">
    <source>
        <dbReference type="ARBA" id="ARBA00004571"/>
    </source>
</evidence>
<dbReference type="InterPro" id="IPR050298">
    <property type="entry name" value="Gram-neg_bact_OMP"/>
</dbReference>
<evidence type="ECO:0000256" key="11">
    <source>
        <dbReference type="SAM" id="SignalP"/>
    </source>
</evidence>
<evidence type="ECO:0000256" key="6">
    <source>
        <dbReference type="ARBA" id="ARBA00022729"/>
    </source>
</evidence>
<keyword evidence="14" id="KW-1185">Reference proteome</keyword>
<evidence type="ECO:0000256" key="8">
    <source>
        <dbReference type="ARBA" id="ARBA00023114"/>
    </source>
</evidence>
<feature type="signal peptide" evidence="11">
    <location>
        <begin position="1"/>
        <end position="23"/>
    </location>
</feature>
<dbReference type="GO" id="GO:0015288">
    <property type="term" value="F:porin activity"/>
    <property type="evidence" value="ECO:0007669"/>
    <property type="project" value="UniProtKB-KW"/>
</dbReference>
<dbReference type="InterPro" id="IPR033900">
    <property type="entry name" value="Gram_neg_porin_domain"/>
</dbReference>
<dbReference type="PANTHER" id="PTHR34501:SF9">
    <property type="entry name" value="MAJOR OUTER MEMBRANE PROTEIN P.IA"/>
    <property type="match status" value="1"/>
</dbReference>
<accession>A0A432WE53</accession>
<dbReference type="InterPro" id="IPR002299">
    <property type="entry name" value="Porin_Neis"/>
</dbReference>
<keyword evidence="4" id="KW-1134">Transmembrane beta strand</keyword>
<name>A0A432WE53_9GAMM</name>
<keyword evidence="7" id="KW-0406">Ion transport</keyword>
<reference evidence="13 14" key="1">
    <citation type="journal article" date="2011" name="Front. Microbiol.">
        <title>Genomic signatures of strain selection and enhancement in Bacillus atrophaeus var. globigii, a historical biowarfare simulant.</title>
        <authorList>
            <person name="Gibbons H.S."/>
            <person name="Broomall S.M."/>
            <person name="McNew L.A."/>
            <person name="Daligault H."/>
            <person name="Chapman C."/>
            <person name="Bruce D."/>
            <person name="Karavis M."/>
            <person name="Krepps M."/>
            <person name="McGregor P.A."/>
            <person name="Hong C."/>
            <person name="Park K.H."/>
            <person name="Akmal A."/>
            <person name="Feldman A."/>
            <person name="Lin J.S."/>
            <person name="Chang W.E."/>
            <person name="Higgs B.W."/>
            <person name="Demirev P."/>
            <person name="Lindquist J."/>
            <person name="Liem A."/>
            <person name="Fochler E."/>
            <person name="Read T.D."/>
            <person name="Tapia R."/>
            <person name="Johnson S."/>
            <person name="Bishop-Lilly K.A."/>
            <person name="Detter C."/>
            <person name="Han C."/>
            <person name="Sozhamannan S."/>
            <person name="Rosenzweig C.N."/>
            <person name="Skowronski E.W."/>
        </authorList>
    </citation>
    <scope>NUCLEOTIDE SEQUENCE [LARGE SCALE GENOMIC DNA]</scope>
    <source>
        <strain evidence="13 14">Y4G10-17</strain>
    </source>
</reference>
<protein>
    <submittedName>
        <fullName evidence="13">Porin</fullName>
    </submittedName>
</protein>
<dbReference type="InterPro" id="IPR023614">
    <property type="entry name" value="Porin_dom_sf"/>
</dbReference>
<organism evidence="13 14">
    <name type="scientific">Aliidiomarina soli</name>
    <dbReference type="NCBI Taxonomy" id="1928574"/>
    <lineage>
        <taxon>Bacteria</taxon>
        <taxon>Pseudomonadati</taxon>
        <taxon>Pseudomonadota</taxon>
        <taxon>Gammaproteobacteria</taxon>
        <taxon>Alteromonadales</taxon>
        <taxon>Idiomarinaceae</taxon>
        <taxon>Aliidiomarina</taxon>
    </lineage>
</organism>
<dbReference type="PRINTS" id="PR00184">
    <property type="entry name" value="NEISSPPORIN"/>
</dbReference>
<evidence type="ECO:0000256" key="7">
    <source>
        <dbReference type="ARBA" id="ARBA00023065"/>
    </source>
</evidence>
<dbReference type="RefSeq" id="WP_126799543.1">
    <property type="nucleotide sequence ID" value="NZ_PIPO01000005.1"/>
</dbReference>
<comment type="subcellular location">
    <subcellularLocation>
        <location evidence="1">Cell outer membrane</location>
        <topology evidence="1">Multi-pass membrane protein</topology>
    </subcellularLocation>
</comment>
<sequence length="340" mass="37739">MPKLLTSIVVILLAALSIERAHAQTSEDVDIEIYGRAHLSLDQLGDGESSGLNVSSNLSHLGFRGDYDINQDYEVFFQIEQLIRYGQRGSELASRDSFAGIRSDMGSVRIGYFEPPGTTLRSRVDMFNSRIGDARNIASGNNMAFDVRFRNGIHYTSPTLQGFTFDLQYTPHDDTGPTVSNDQEGLSARVTYTTDALYLGLAYQEYEEFALTPQAWRLGMEYSFSSSWMMTGYYQRAEQLEGGPRDVYGVGLAYLFGDYALRSQWYTSSANNDPNTGASMWVVGLDRRFTRRFSGYLVYGLTDNEPAADFSVSAGGRDTGLTPLLGETATALSLGMIFNF</sequence>
<keyword evidence="3" id="KW-0813">Transport</keyword>
<feature type="domain" description="Porin" evidence="12">
    <location>
        <begin position="21"/>
        <end position="305"/>
    </location>
</feature>
<dbReference type="GO" id="GO:0009279">
    <property type="term" value="C:cell outer membrane"/>
    <property type="evidence" value="ECO:0007669"/>
    <property type="project" value="UniProtKB-SubCell"/>
</dbReference>
<evidence type="ECO:0000256" key="9">
    <source>
        <dbReference type="ARBA" id="ARBA00023136"/>
    </source>
</evidence>
<feature type="chain" id="PRO_5019042205" evidence="11">
    <location>
        <begin position="24"/>
        <end position="340"/>
    </location>
</feature>
<keyword evidence="8" id="KW-0626">Porin</keyword>